<dbReference type="AlphaFoldDB" id="A0A507DVI4"/>
<dbReference type="STRING" id="109895.A0A507DVI4"/>
<proteinExistence type="predicted"/>
<accession>A0A507DVI4</accession>
<dbReference type="Gene3D" id="3.40.50.150">
    <property type="entry name" value="Vaccinia Virus protein VP39"/>
    <property type="match status" value="1"/>
</dbReference>
<keyword evidence="2" id="KW-1185">Reference proteome</keyword>
<dbReference type="InterPro" id="IPR029063">
    <property type="entry name" value="SAM-dependent_MTases_sf"/>
</dbReference>
<dbReference type="Pfam" id="PF10294">
    <property type="entry name" value="Methyltransf_16"/>
    <property type="match status" value="1"/>
</dbReference>
<evidence type="ECO:0000313" key="1">
    <source>
        <dbReference type="EMBL" id="TPX55566.1"/>
    </source>
</evidence>
<dbReference type="EMBL" id="QEAQ01000104">
    <property type="protein sequence ID" value="TPX55566.1"/>
    <property type="molecule type" value="Genomic_DNA"/>
</dbReference>
<organism evidence="1 2">
    <name type="scientific">Powellomyces hirtus</name>
    <dbReference type="NCBI Taxonomy" id="109895"/>
    <lineage>
        <taxon>Eukaryota</taxon>
        <taxon>Fungi</taxon>
        <taxon>Fungi incertae sedis</taxon>
        <taxon>Chytridiomycota</taxon>
        <taxon>Chytridiomycota incertae sedis</taxon>
        <taxon>Chytridiomycetes</taxon>
        <taxon>Spizellomycetales</taxon>
        <taxon>Powellomycetaceae</taxon>
        <taxon>Powellomyces</taxon>
    </lineage>
</organism>
<protein>
    <submittedName>
        <fullName evidence="1">Uncharacterized protein</fullName>
    </submittedName>
</protein>
<evidence type="ECO:0000313" key="2">
    <source>
        <dbReference type="Proteomes" id="UP000318582"/>
    </source>
</evidence>
<name>A0A507DVI4_9FUNG</name>
<dbReference type="PANTHER" id="PTHR14614">
    <property type="entry name" value="HEPATOCELLULAR CARCINOMA-ASSOCIATED ANTIGEN"/>
    <property type="match status" value="1"/>
</dbReference>
<gene>
    <name evidence="1" type="ORF">PhCBS80983_g05218</name>
</gene>
<dbReference type="SUPFAM" id="SSF53335">
    <property type="entry name" value="S-adenosyl-L-methionine-dependent methyltransferases"/>
    <property type="match status" value="1"/>
</dbReference>
<dbReference type="InterPro" id="IPR019410">
    <property type="entry name" value="Methyltransf_16"/>
</dbReference>
<dbReference type="Proteomes" id="UP000318582">
    <property type="component" value="Unassembled WGS sequence"/>
</dbReference>
<comment type="caution">
    <text evidence="1">The sequence shown here is derived from an EMBL/GenBank/DDBJ whole genome shotgun (WGS) entry which is preliminary data.</text>
</comment>
<reference evidence="1 2" key="1">
    <citation type="journal article" date="2019" name="Sci. Rep.">
        <title>Comparative genomics of chytrid fungi reveal insights into the obligate biotrophic and pathogenic lifestyle of Synchytrium endobioticum.</title>
        <authorList>
            <person name="van de Vossenberg B.T.L.H."/>
            <person name="Warris S."/>
            <person name="Nguyen H.D.T."/>
            <person name="van Gent-Pelzer M.P.E."/>
            <person name="Joly D.L."/>
            <person name="van de Geest H.C."/>
            <person name="Bonants P.J.M."/>
            <person name="Smith D.S."/>
            <person name="Levesque C.A."/>
            <person name="van der Lee T.A.J."/>
        </authorList>
    </citation>
    <scope>NUCLEOTIDE SEQUENCE [LARGE SCALE GENOMIC DNA]</scope>
    <source>
        <strain evidence="1 2">CBS 809.83</strain>
    </source>
</reference>
<sequence length="446" mass="48011">MPKFLRLHLTKAPPRTVAVNAPFTLGISVTDDLASQVYFGSDPIPHDSGKAQTDTGTLKYAIFSISTATTKVKLTLVDAATYTPLPELHIVTSTKPNTRGTVVSIPPTGRGFVAAQVSIVAASKPKPKQQQQQQQQQRAVRIVVQVDDKHLLDPSDVEGDGDGDADGTNSEEIVSKDIAAVVGSSGVLNSDAGEFLPWTVYSGIVTVVSTVGESEVDKVQDCQRHFFFSLHPPPTTFTSSLLRIAITEHAYMTFSTGTHTWDCSPVLAHYLATTRTQWLPSTSPVDVIELGAGCGLVGIVAACLGGHVVVTDLDDPADSPLAVNVAAHQHLIKTNTGTLSASRLEWGSLTATQISTLLHPTLRTTHRKTLLLAADVLYNIASHDALLATLVSLLAARPDMDVLIAFKKRGAGEERFWEVARECFEVRCVCRMWSVGVWWLSGKKDV</sequence>